<dbReference type="GO" id="GO:0004674">
    <property type="term" value="F:protein serine/threonine kinase activity"/>
    <property type="evidence" value="ECO:0007669"/>
    <property type="project" value="TreeGrafter"/>
</dbReference>
<proteinExistence type="predicted"/>
<dbReference type="STRING" id="764103.G7E9P3"/>
<dbReference type="RefSeq" id="XP_014568598.1">
    <property type="nucleotide sequence ID" value="XM_014713112.1"/>
</dbReference>
<dbReference type="InterPro" id="IPR036465">
    <property type="entry name" value="vWFA_dom_sf"/>
</dbReference>
<dbReference type="OMA" id="KYLHARM"/>
<dbReference type="Gene3D" id="3.40.50.410">
    <property type="entry name" value="von Willebrand factor, type A domain"/>
    <property type="match status" value="1"/>
</dbReference>
<gene>
    <name evidence="3" type="primary">Mo06058</name>
    <name evidence="3" type="ORF">E5Q_06058</name>
</gene>
<reference evidence="3 4" key="1">
    <citation type="journal article" date="2011" name="J. Gen. Appl. Microbiol.">
        <title>Draft genome sequencing of the enigmatic basidiomycete Mixia osmundae.</title>
        <authorList>
            <person name="Nishida H."/>
            <person name="Nagatsuka Y."/>
            <person name="Sugiyama J."/>
        </authorList>
    </citation>
    <scope>NUCLEOTIDE SEQUENCE [LARGE SCALE GENOMIC DNA]</scope>
    <source>
        <strain evidence="4">CBS 9802 / IAM 14324 / JCM 22182 / KY 12970</strain>
    </source>
</reference>
<dbReference type="GO" id="GO:0005737">
    <property type="term" value="C:cytoplasm"/>
    <property type="evidence" value="ECO:0007669"/>
    <property type="project" value="TreeGrafter"/>
</dbReference>
<dbReference type="InterPro" id="IPR052969">
    <property type="entry name" value="Thr-specific_kinase-like"/>
</dbReference>
<dbReference type="PANTHER" id="PTHR47763">
    <property type="entry name" value="ALPHA-PROTEIN KINASE VWKA"/>
    <property type="match status" value="1"/>
</dbReference>
<dbReference type="EMBL" id="BABT02000220">
    <property type="protein sequence ID" value="GAA99362.1"/>
    <property type="molecule type" value="Genomic_DNA"/>
</dbReference>
<dbReference type="AlphaFoldDB" id="G7E9P3"/>
<feature type="compositionally biased region" description="Pro residues" evidence="1">
    <location>
        <begin position="378"/>
        <end position="390"/>
    </location>
</feature>
<dbReference type="Proteomes" id="UP000009131">
    <property type="component" value="Unassembled WGS sequence"/>
</dbReference>
<dbReference type="InterPro" id="IPR002035">
    <property type="entry name" value="VWF_A"/>
</dbReference>
<organism evidence="3 4">
    <name type="scientific">Mixia osmundae (strain CBS 9802 / IAM 14324 / JCM 22182 / KY 12970)</name>
    <dbReference type="NCBI Taxonomy" id="764103"/>
    <lineage>
        <taxon>Eukaryota</taxon>
        <taxon>Fungi</taxon>
        <taxon>Dikarya</taxon>
        <taxon>Basidiomycota</taxon>
        <taxon>Pucciniomycotina</taxon>
        <taxon>Mixiomycetes</taxon>
        <taxon>Mixiales</taxon>
        <taxon>Mixiaceae</taxon>
        <taxon>Mixia</taxon>
    </lineage>
</organism>
<dbReference type="Pfam" id="PF00092">
    <property type="entry name" value="VWA"/>
    <property type="match status" value="1"/>
</dbReference>
<evidence type="ECO:0000256" key="1">
    <source>
        <dbReference type="SAM" id="MobiDB-lite"/>
    </source>
</evidence>
<protein>
    <recommendedName>
        <fullName evidence="2">VWFA domain-containing protein</fullName>
    </recommendedName>
</protein>
<keyword evidence="4" id="KW-1185">Reference proteome</keyword>
<dbReference type="SMART" id="SM00327">
    <property type="entry name" value="VWA"/>
    <property type="match status" value="1"/>
</dbReference>
<sequence length="489" mass="52290">MASLRARVSEMLPALPVLIDLGSSAEYYAQAKAALERAAMDGDDNTMGESSGSPHDLSGPTLDLCFVLDVTGSMGSYIKAACQNIESICDEIARSGRLATPEHLRIAIIAYRDHPPQDNSFVTKIFPFSAEVAAAKDFLSNQYASGGGDGPEASTAALKAAYELDWRENASKVTVLITDAPPHGLGEYGDAFAAGSPDGVDPLQLARSMALRGIPIFVVACEPALSGYSYATDFYRGLVKLASGVLVPLTTANLLAHVIVGSALEQLDLDRLINEVGTVVAERVHSGQESVDDVARELHEKLMLRNETTKQMLVEDIYRDSDEARHNIEIWANATDLASARPHLQRIKGSRFTDKYLASRYQSASSYSYPALPARTKTPPPAPKPTPASPPRGIVSDFAAFSAPTTMSMAAARGEPAQTGFGTTRPLSTFDGSASAFGLVDRSARTPVSPQANAASSEDDIQGVELKLQSISFDQARRITMQSAFRAMR</sequence>
<name>G7E9P3_MIXOS</name>
<feature type="domain" description="VWFA" evidence="2">
    <location>
        <begin position="63"/>
        <end position="276"/>
    </location>
</feature>
<reference evidence="3 4" key="2">
    <citation type="journal article" date="2012" name="Open Biol.">
        <title>Characteristics of nucleosomes and linker DNA regions on the genome of the basidiomycete Mixia osmundae revealed by mono- and dinucleosome mapping.</title>
        <authorList>
            <person name="Nishida H."/>
            <person name="Kondo S."/>
            <person name="Matsumoto T."/>
            <person name="Suzuki Y."/>
            <person name="Yoshikawa H."/>
            <person name="Taylor T.D."/>
            <person name="Sugiyama J."/>
        </authorList>
    </citation>
    <scope>NUCLEOTIDE SEQUENCE [LARGE SCALE GENOMIC DNA]</scope>
    <source>
        <strain evidence="4">CBS 9802 / IAM 14324 / JCM 22182 / KY 12970</strain>
    </source>
</reference>
<dbReference type="OrthoDB" id="301415at2759"/>
<evidence type="ECO:0000313" key="4">
    <source>
        <dbReference type="Proteomes" id="UP000009131"/>
    </source>
</evidence>
<feature type="region of interest" description="Disordered" evidence="1">
    <location>
        <begin position="369"/>
        <end position="394"/>
    </location>
</feature>
<evidence type="ECO:0000259" key="2">
    <source>
        <dbReference type="PROSITE" id="PS50234"/>
    </source>
</evidence>
<dbReference type="SUPFAM" id="SSF53300">
    <property type="entry name" value="vWA-like"/>
    <property type="match status" value="1"/>
</dbReference>
<accession>G7E9P3</accession>
<dbReference type="PANTHER" id="PTHR47763:SF1">
    <property type="entry name" value="DUF659 DOMAIN-CONTAINING PROTEIN"/>
    <property type="match status" value="1"/>
</dbReference>
<dbReference type="PROSITE" id="PS50234">
    <property type="entry name" value="VWFA"/>
    <property type="match status" value="1"/>
</dbReference>
<comment type="caution">
    <text evidence="3">The sequence shown here is derived from an EMBL/GenBank/DDBJ whole genome shotgun (WGS) entry which is preliminary data.</text>
</comment>
<dbReference type="eggNOG" id="ENOG502QUR0">
    <property type="taxonomic scope" value="Eukaryota"/>
</dbReference>
<dbReference type="CDD" id="cd00198">
    <property type="entry name" value="vWFA"/>
    <property type="match status" value="1"/>
</dbReference>
<evidence type="ECO:0000313" key="3">
    <source>
        <dbReference type="EMBL" id="GAA99362.1"/>
    </source>
</evidence>
<dbReference type="HOGENOM" id="CLU_046567_0_0_1"/>
<dbReference type="InParanoid" id="G7E9P3"/>